<keyword evidence="4" id="KW-0949">S-adenosyl-L-methionine</keyword>
<dbReference type="InterPro" id="IPR014776">
    <property type="entry name" value="4pyrrole_Mease_sub2"/>
</dbReference>
<evidence type="ECO:0000256" key="1">
    <source>
        <dbReference type="ARBA" id="ARBA00012162"/>
    </source>
</evidence>
<dbReference type="Gene3D" id="3.40.1010.10">
    <property type="entry name" value="Cobalt-precorrin-4 Transmethylase, Domain 1"/>
    <property type="match status" value="1"/>
</dbReference>
<protein>
    <recommendedName>
        <fullName evidence="1">uroporphyrinogen-III C-methyltransferase</fullName>
        <ecNumber evidence="1">2.1.1.107</ecNumber>
    </recommendedName>
</protein>
<dbReference type="InterPro" id="IPR036291">
    <property type="entry name" value="NAD(P)-bd_dom_sf"/>
</dbReference>
<keyword evidence="5" id="KW-0627">Porphyrin biosynthesis</keyword>
<dbReference type="CDD" id="cd11642">
    <property type="entry name" value="SUMT"/>
    <property type="match status" value="1"/>
</dbReference>
<dbReference type="InterPro" id="IPR000878">
    <property type="entry name" value="4pyrrol_Mease"/>
</dbReference>
<feature type="domain" description="Tetrapyrrole methylase" evidence="6">
    <location>
        <begin position="96"/>
        <end position="308"/>
    </location>
</feature>
<gene>
    <name evidence="7" type="ORF">GCM10009821_10100</name>
</gene>
<accession>A0ABN2VUU3</accession>
<evidence type="ECO:0000259" key="6">
    <source>
        <dbReference type="Pfam" id="PF00590"/>
    </source>
</evidence>
<organism evidence="7 8">
    <name type="scientific">Aeromicrobium halocynthiae</name>
    <dbReference type="NCBI Taxonomy" id="560557"/>
    <lineage>
        <taxon>Bacteria</taxon>
        <taxon>Bacillati</taxon>
        <taxon>Actinomycetota</taxon>
        <taxon>Actinomycetes</taxon>
        <taxon>Propionibacteriales</taxon>
        <taxon>Nocardioidaceae</taxon>
        <taxon>Aeromicrobium</taxon>
    </lineage>
</organism>
<dbReference type="Proteomes" id="UP001501480">
    <property type="component" value="Unassembled WGS sequence"/>
</dbReference>
<dbReference type="InterPro" id="IPR006366">
    <property type="entry name" value="CobA/CysG_C"/>
</dbReference>
<dbReference type="InterPro" id="IPR014777">
    <property type="entry name" value="4pyrrole_Mease_sub1"/>
</dbReference>
<dbReference type="Gene3D" id="3.30.950.10">
    <property type="entry name" value="Methyltransferase, Cobalt-precorrin-4 Transmethylase, Domain 2"/>
    <property type="match status" value="1"/>
</dbReference>
<dbReference type="SUPFAM" id="SSF51735">
    <property type="entry name" value="NAD(P)-binding Rossmann-fold domains"/>
    <property type="match status" value="1"/>
</dbReference>
<dbReference type="Pfam" id="PF00590">
    <property type="entry name" value="TP_methylase"/>
    <property type="match status" value="1"/>
</dbReference>
<keyword evidence="3" id="KW-0808">Transferase</keyword>
<dbReference type="EC" id="2.1.1.107" evidence="1"/>
<evidence type="ECO:0000313" key="7">
    <source>
        <dbReference type="EMBL" id="GAA2073687.1"/>
    </source>
</evidence>
<proteinExistence type="predicted"/>
<sequence>MIGYDLTGRTALVLGADAHAAAEVGALVDAGATVTVAAVRRQGLGEQQDTCAIVDDLAARGLVRVVDVSDADPSAFDVVVRPRGRRDAPLRSGPGRVTLVGGGPGDPGLLTLAGRAAIETADVVVADRLAPLAALRWAPEHAEVIDVGKIPGGRSTGQDEINRLLVDHAKAGKHVVRFKGGDSFVFGRGGEEAIACAGAGVEVTVVPGVSSSIAGPALAGVPVTHRGLVQGFTVVSGHVPPGHESSTLDYAALARLGTTIVVLMGVRTLPAICAELVRHGLTPTTPVTVVADASLPSQVRVRGTLETIDERLRTAQVGPPAIAVIGAVADLGGLP</sequence>
<dbReference type="PANTHER" id="PTHR45790:SF3">
    <property type="entry name" value="S-ADENOSYL-L-METHIONINE-DEPENDENT UROPORPHYRINOGEN III METHYLTRANSFERASE, CHLOROPLASTIC"/>
    <property type="match status" value="1"/>
</dbReference>
<dbReference type="SUPFAM" id="SSF53790">
    <property type="entry name" value="Tetrapyrrole methylase"/>
    <property type="match status" value="1"/>
</dbReference>
<evidence type="ECO:0000256" key="4">
    <source>
        <dbReference type="ARBA" id="ARBA00022691"/>
    </source>
</evidence>
<dbReference type="NCBIfam" id="TIGR01469">
    <property type="entry name" value="cobA_cysG_Cterm"/>
    <property type="match status" value="1"/>
</dbReference>
<dbReference type="InterPro" id="IPR035996">
    <property type="entry name" value="4pyrrol_Methylase_sf"/>
</dbReference>
<evidence type="ECO:0000256" key="2">
    <source>
        <dbReference type="ARBA" id="ARBA00022603"/>
    </source>
</evidence>
<evidence type="ECO:0000256" key="5">
    <source>
        <dbReference type="ARBA" id="ARBA00023244"/>
    </source>
</evidence>
<keyword evidence="2" id="KW-0489">Methyltransferase</keyword>
<comment type="caution">
    <text evidence="7">The sequence shown here is derived from an EMBL/GenBank/DDBJ whole genome shotgun (WGS) entry which is preliminary data.</text>
</comment>
<dbReference type="InterPro" id="IPR050161">
    <property type="entry name" value="Siro_Cobalamin_biosynth"/>
</dbReference>
<name>A0ABN2VUU3_9ACTN</name>
<dbReference type="PANTHER" id="PTHR45790">
    <property type="entry name" value="SIROHEME SYNTHASE-RELATED"/>
    <property type="match status" value="1"/>
</dbReference>
<evidence type="ECO:0000256" key="3">
    <source>
        <dbReference type="ARBA" id="ARBA00022679"/>
    </source>
</evidence>
<dbReference type="EMBL" id="BAAAPY010000002">
    <property type="protein sequence ID" value="GAA2073687.1"/>
    <property type="molecule type" value="Genomic_DNA"/>
</dbReference>
<keyword evidence="8" id="KW-1185">Reference proteome</keyword>
<dbReference type="NCBIfam" id="NF004790">
    <property type="entry name" value="PRK06136.1"/>
    <property type="match status" value="1"/>
</dbReference>
<reference evidence="7 8" key="1">
    <citation type="journal article" date="2019" name="Int. J. Syst. Evol. Microbiol.">
        <title>The Global Catalogue of Microorganisms (GCM) 10K type strain sequencing project: providing services to taxonomists for standard genome sequencing and annotation.</title>
        <authorList>
            <consortium name="The Broad Institute Genomics Platform"/>
            <consortium name="The Broad Institute Genome Sequencing Center for Infectious Disease"/>
            <person name="Wu L."/>
            <person name="Ma J."/>
        </authorList>
    </citation>
    <scope>NUCLEOTIDE SEQUENCE [LARGE SCALE GENOMIC DNA]</scope>
    <source>
        <strain evidence="7 8">JCM 15749</strain>
    </source>
</reference>
<evidence type="ECO:0000313" key="8">
    <source>
        <dbReference type="Proteomes" id="UP001501480"/>
    </source>
</evidence>